<dbReference type="Gene3D" id="1.10.230.10">
    <property type="entry name" value="Cytochrome P450-Terp, domain 2"/>
    <property type="match status" value="1"/>
</dbReference>
<sequence length="396" mass="42909">MSTPEDDLYLSADEAAAALGISLPTLYAYVSRKNIRSIKVDGSRSRKYWAADIERLRKLKPTAGAGSDTPRVGAQSSITLLTDKGLYYRGQDVTQLAASSSVEEVAELMWQSAGAFASPVPRRPKGTGALLKAVSDLAVGEKLVALFPMLERENPRAHDLSVDGYARTGVDVVRWFAALLVGAAAPDERPLHRFIAESLGVDEALADLIRQVLILSIDHELDPTTYSVRAAANTGITPYYAAIVGIASSRGRHLAYGRNESVARLLDDICTARNPADPIVQRFREDGSILGFGSNQHGESDPRASFLLQSLHRLFARDAEFRSLLGAAAVAEELTGQPMDFILLLTFVGRKLGLQGQEIALAGVGRAIGWIAHASEQYHQHPLLRPRARYTGNLPD</sequence>
<reference evidence="5 6" key="1">
    <citation type="submission" date="2020-02" db="EMBL/GenBank/DDBJ databases">
        <title>Complete genome sequence of Pseudomonas multiresinivorans ORNL1.</title>
        <authorList>
            <person name="Podar M."/>
        </authorList>
    </citation>
    <scope>NUCLEOTIDE SEQUENCE [LARGE SCALE GENOMIC DNA]</scope>
    <source>
        <strain evidence="6">populi</strain>
    </source>
</reference>
<dbReference type="Gene3D" id="1.10.580.10">
    <property type="entry name" value="Citrate Synthase, domain 1"/>
    <property type="match status" value="2"/>
</dbReference>
<keyword evidence="5" id="KW-0238">DNA-binding</keyword>
<name>A0A7Z3BKU1_9PSED</name>
<protein>
    <recommendedName>
        <fullName evidence="3">citrate synthase (unknown stereospecificity)</fullName>
        <ecNumber evidence="3">2.3.3.16</ecNumber>
    </recommendedName>
</protein>
<evidence type="ECO:0000256" key="1">
    <source>
        <dbReference type="ARBA" id="ARBA00004751"/>
    </source>
</evidence>
<dbReference type="Pfam" id="PF00285">
    <property type="entry name" value="Citrate_synt"/>
    <property type="match status" value="1"/>
</dbReference>
<keyword evidence="4" id="KW-0808">Transferase</keyword>
<dbReference type="EMBL" id="CP048833">
    <property type="protein sequence ID" value="QJP08724.1"/>
    <property type="molecule type" value="Genomic_DNA"/>
</dbReference>
<dbReference type="GO" id="GO:0036440">
    <property type="term" value="F:citrate synthase activity"/>
    <property type="evidence" value="ECO:0007669"/>
    <property type="project" value="UniProtKB-EC"/>
</dbReference>
<dbReference type="InterPro" id="IPR009061">
    <property type="entry name" value="DNA-bd_dom_put_sf"/>
</dbReference>
<proteinExistence type="inferred from homology"/>
<dbReference type="Proteomes" id="UP000502549">
    <property type="component" value="Chromosome"/>
</dbReference>
<dbReference type="UniPathway" id="UPA00223">
    <property type="reaction ID" value="UER00717"/>
</dbReference>
<evidence type="ECO:0000256" key="2">
    <source>
        <dbReference type="ARBA" id="ARBA00010566"/>
    </source>
</evidence>
<dbReference type="SUPFAM" id="SSF48256">
    <property type="entry name" value="Citrate synthase"/>
    <property type="match status" value="1"/>
</dbReference>
<keyword evidence="6" id="KW-1185">Reference proteome</keyword>
<gene>
    <name evidence="5" type="ORF">G4G71_12860</name>
</gene>
<dbReference type="GO" id="GO:0006099">
    <property type="term" value="P:tricarboxylic acid cycle"/>
    <property type="evidence" value="ECO:0007669"/>
    <property type="project" value="UniProtKB-UniPathway"/>
</dbReference>
<dbReference type="GO" id="GO:0005975">
    <property type="term" value="P:carbohydrate metabolic process"/>
    <property type="evidence" value="ECO:0007669"/>
    <property type="project" value="TreeGrafter"/>
</dbReference>
<dbReference type="AlphaFoldDB" id="A0A7Z3BKU1"/>
<organism evidence="5 6">
    <name type="scientific">Pseudomonas multiresinivorans</name>
    <dbReference type="NCBI Taxonomy" id="95301"/>
    <lineage>
        <taxon>Bacteria</taxon>
        <taxon>Pseudomonadati</taxon>
        <taxon>Pseudomonadota</taxon>
        <taxon>Gammaproteobacteria</taxon>
        <taxon>Pseudomonadales</taxon>
        <taxon>Pseudomonadaceae</taxon>
        <taxon>Pseudomonas</taxon>
    </lineage>
</organism>
<dbReference type="GO" id="GO:0003677">
    <property type="term" value="F:DNA binding"/>
    <property type="evidence" value="ECO:0007669"/>
    <property type="project" value="UniProtKB-KW"/>
</dbReference>
<dbReference type="GO" id="GO:0005829">
    <property type="term" value="C:cytosol"/>
    <property type="evidence" value="ECO:0007669"/>
    <property type="project" value="TreeGrafter"/>
</dbReference>
<dbReference type="EC" id="2.3.3.16" evidence="3"/>
<dbReference type="InterPro" id="IPR036969">
    <property type="entry name" value="Citrate_synthase_sf"/>
</dbReference>
<dbReference type="RefSeq" id="WP_169938095.1">
    <property type="nucleotide sequence ID" value="NZ_CP048833.1"/>
</dbReference>
<evidence type="ECO:0000256" key="3">
    <source>
        <dbReference type="ARBA" id="ARBA00012972"/>
    </source>
</evidence>
<accession>A0A7Z3BKU1</accession>
<comment type="similarity">
    <text evidence="2">Belongs to the citrate synthase family.</text>
</comment>
<dbReference type="PANTHER" id="PTHR11739">
    <property type="entry name" value="CITRATE SYNTHASE"/>
    <property type="match status" value="1"/>
</dbReference>
<evidence type="ECO:0000313" key="6">
    <source>
        <dbReference type="Proteomes" id="UP000502549"/>
    </source>
</evidence>
<dbReference type="InterPro" id="IPR002020">
    <property type="entry name" value="Citrate_synthase"/>
</dbReference>
<dbReference type="PANTHER" id="PTHR11739:SF4">
    <property type="entry name" value="CITRATE SYNTHASE, PEROXISOMAL"/>
    <property type="match status" value="1"/>
</dbReference>
<evidence type="ECO:0000313" key="5">
    <source>
        <dbReference type="EMBL" id="QJP08724.1"/>
    </source>
</evidence>
<dbReference type="SUPFAM" id="SSF46955">
    <property type="entry name" value="Putative DNA-binding domain"/>
    <property type="match status" value="1"/>
</dbReference>
<dbReference type="InterPro" id="IPR016143">
    <property type="entry name" value="Citrate_synth-like_sm_a-sub"/>
</dbReference>
<evidence type="ECO:0000256" key="4">
    <source>
        <dbReference type="ARBA" id="ARBA00022679"/>
    </source>
</evidence>
<comment type="pathway">
    <text evidence="1">Carbohydrate metabolism; tricarboxylic acid cycle; isocitrate from oxaloacetate: step 1/2.</text>
</comment>
<dbReference type="KEGG" id="pmui:G4G71_12860"/>
<dbReference type="InterPro" id="IPR016142">
    <property type="entry name" value="Citrate_synth-like_lrg_a-sub"/>
</dbReference>